<accession>A0AAJ0BTM6</accession>
<feature type="region of interest" description="Disordered" evidence="1">
    <location>
        <begin position="1"/>
        <end position="34"/>
    </location>
</feature>
<gene>
    <name evidence="2" type="ORF">QBC33DRAFT_202714</name>
</gene>
<dbReference type="Proteomes" id="UP001244011">
    <property type="component" value="Unassembled WGS sequence"/>
</dbReference>
<evidence type="ECO:0000256" key="1">
    <source>
        <dbReference type="SAM" id="MobiDB-lite"/>
    </source>
</evidence>
<sequence length="400" mass="45282">MTSQSNIDSSEETERSFVSSALRNTDGTDRYTTGTDLTELPADVVLQQSLTLNSVISTTSSFARRASHPSSHLEFQQPIQIGEGKQGAIFEKGGFSVATKKEKPGNETLRSNLQNEFRLHLKVLDAFRRYIDLIDDSVLVPRPFVMVHKSDMKFPEEGLDEFPEGYRTPSDRFMMERILPLPKIVRRALVTLFYPRETGTAVDQATINSILNHTPNKHCLARTYLGKDDGTFERDNFSLRNFPLFLKSIEQLGPDPTALASNMGKAFAIMHWAAGVNGDDVEFVLGTSQELVLPRPEPPQPGFQHRRVGFYLLDFGQCESVDLMREHVDVVYQAFKGAMVTGDNQLFIPHYRRSPELFAAFKAAYIATGRVILADQRWGDKFSVEEFMEEYQEYAEDFLV</sequence>
<comment type="caution">
    <text evidence="2">The sequence shown here is derived from an EMBL/GenBank/DDBJ whole genome shotgun (WGS) entry which is preliminary data.</text>
</comment>
<reference evidence="2" key="1">
    <citation type="submission" date="2023-06" db="EMBL/GenBank/DDBJ databases">
        <title>Genome-scale phylogeny and comparative genomics of the fungal order Sordariales.</title>
        <authorList>
            <consortium name="Lawrence Berkeley National Laboratory"/>
            <person name="Hensen N."/>
            <person name="Bonometti L."/>
            <person name="Westerberg I."/>
            <person name="Brannstrom I.O."/>
            <person name="Guillou S."/>
            <person name="Cros-Aarteil S."/>
            <person name="Calhoun S."/>
            <person name="Haridas S."/>
            <person name="Kuo A."/>
            <person name="Mondo S."/>
            <person name="Pangilinan J."/>
            <person name="Riley R."/>
            <person name="Labutti K."/>
            <person name="Andreopoulos B."/>
            <person name="Lipzen A."/>
            <person name="Chen C."/>
            <person name="Yanf M."/>
            <person name="Daum C."/>
            <person name="Ng V."/>
            <person name="Clum A."/>
            <person name="Steindorff A."/>
            <person name="Ohm R."/>
            <person name="Martin F."/>
            <person name="Silar P."/>
            <person name="Natvig D."/>
            <person name="Lalanne C."/>
            <person name="Gautier V."/>
            <person name="Ament-Velasquez S.L."/>
            <person name="Kruys A."/>
            <person name="Hutchinson M.I."/>
            <person name="Powell A.J."/>
            <person name="Barry K."/>
            <person name="Miller A.N."/>
            <person name="Grigoriev I.V."/>
            <person name="Debuchy R."/>
            <person name="Gladieux P."/>
            <person name="Thoren M.H."/>
            <person name="Johannesson H."/>
        </authorList>
    </citation>
    <scope>NUCLEOTIDE SEQUENCE</scope>
    <source>
        <strain evidence="2">8032-3</strain>
    </source>
</reference>
<evidence type="ECO:0000313" key="2">
    <source>
        <dbReference type="EMBL" id="KAK1764288.1"/>
    </source>
</evidence>
<evidence type="ECO:0008006" key="4">
    <source>
        <dbReference type="Google" id="ProtNLM"/>
    </source>
</evidence>
<keyword evidence="3" id="KW-1185">Reference proteome</keyword>
<evidence type="ECO:0000313" key="3">
    <source>
        <dbReference type="Proteomes" id="UP001244011"/>
    </source>
</evidence>
<dbReference type="EMBL" id="MU839021">
    <property type="protein sequence ID" value="KAK1764288.1"/>
    <property type="molecule type" value="Genomic_DNA"/>
</dbReference>
<dbReference type="GeneID" id="85305791"/>
<name>A0AAJ0BTM6_9PEZI</name>
<dbReference type="PANTHER" id="PTHR40780">
    <property type="entry name" value="DUF3669 DOMAIN-CONTAINING PROTEIN"/>
    <property type="match status" value="1"/>
</dbReference>
<dbReference type="AlphaFoldDB" id="A0AAJ0BTM6"/>
<dbReference type="RefSeq" id="XP_060280501.1">
    <property type="nucleotide sequence ID" value="XM_060422604.1"/>
</dbReference>
<proteinExistence type="predicted"/>
<organism evidence="2 3">
    <name type="scientific">Phialemonium atrogriseum</name>
    <dbReference type="NCBI Taxonomy" id="1093897"/>
    <lineage>
        <taxon>Eukaryota</taxon>
        <taxon>Fungi</taxon>
        <taxon>Dikarya</taxon>
        <taxon>Ascomycota</taxon>
        <taxon>Pezizomycotina</taxon>
        <taxon>Sordariomycetes</taxon>
        <taxon>Sordariomycetidae</taxon>
        <taxon>Cephalothecales</taxon>
        <taxon>Cephalothecaceae</taxon>
        <taxon>Phialemonium</taxon>
    </lineage>
</organism>
<protein>
    <recommendedName>
        <fullName evidence="4">DUF3669 domain-containing protein</fullName>
    </recommendedName>
</protein>
<dbReference type="PANTHER" id="PTHR40780:SF2">
    <property type="entry name" value="DUF3669 DOMAIN-CONTAINING PROTEIN"/>
    <property type="match status" value="1"/>
</dbReference>